<accession>A0A0L7LV14</accession>
<dbReference type="Proteomes" id="UP000037510">
    <property type="component" value="Unassembled WGS sequence"/>
</dbReference>
<evidence type="ECO:0000256" key="1">
    <source>
        <dbReference type="PROSITE-ProRule" id="PRU00042"/>
    </source>
</evidence>
<sequence>MMQHTRRASVPVLEEHMSSVHERSEVHSCGECGAAYSRFRGLRRHLAAKHGKQITKSKDMPIETQTDGHEKVAEFANKDTFFDD</sequence>
<evidence type="ECO:0000313" key="5">
    <source>
        <dbReference type="Proteomes" id="UP000037510"/>
    </source>
</evidence>
<dbReference type="InterPro" id="IPR013087">
    <property type="entry name" value="Znf_C2H2_type"/>
</dbReference>
<keyword evidence="5" id="KW-1185">Reference proteome</keyword>
<dbReference type="PROSITE" id="PS50157">
    <property type="entry name" value="ZINC_FINGER_C2H2_2"/>
    <property type="match status" value="1"/>
</dbReference>
<keyword evidence="1" id="KW-0863">Zinc-finger</keyword>
<gene>
    <name evidence="4" type="ORF">OBRU01_00545</name>
</gene>
<organism evidence="4 5">
    <name type="scientific">Operophtera brumata</name>
    <name type="common">Winter moth</name>
    <name type="synonym">Phalaena brumata</name>
    <dbReference type="NCBI Taxonomy" id="104452"/>
    <lineage>
        <taxon>Eukaryota</taxon>
        <taxon>Metazoa</taxon>
        <taxon>Ecdysozoa</taxon>
        <taxon>Arthropoda</taxon>
        <taxon>Hexapoda</taxon>
        <taxon>Insecta</taxon>
        <taxon>Pterygota</taxon>
        <taxon>Neoptera</taxon>
        <taxon>Endopterygota</taxon>
        <taxon>Lepidoptera</taxon>
        <taxon>Glossata</taxon>
        <taxon>Ditrysia</taxon>
        <taxon>Geometroidea</taxon>
        <taxon>Geometridae</taxon>
        <taxon>Larentiinae</taxon>
        <taxon>Operophtera</taxon>
    </lineage>
</organism>
<dbReference type="AlphaFoldDB" id="A0A0L7LV14"/>
<keyword evidence="1" id="KW-0862">Zinc</keyword>
<comment type="caution">
    <text evidence="4">The sequence shown here is derived from an EMBL/GenBank/DDBJ whole genome shotgun (WGS) entry which is preliminary data.</text>
</comment>
<dbReference type="PROSITE" id="PS00028">
    <property type="entry name" value="ZINC_FINGER_C2H2_1"/>
    <property type="match status" value="1"/>
</dbReference>
<proteinExistence type="predicted"/>
<dbReference type="Gene3D" id="3.30.160.60">
    <property type="entry name" value="Classic Zinc Finger"/>
    <property type="match status" value="1"/>
</dbReference>
<dbReference type="GO" id="GO:0008270">
    <property type="term" value="F:zinc ion binding"/>
    <property type="evidence" value="ECO:0007669"/>
    <property type="project" value="UniProtKB-KW"/>
</dbReference>
<feature type="domain" description="C2H2-type" evidence="3">
    <location>
        <begin position="27"/>
        <end position="55"/>
    </location>
</feature>
<dbReference type="EMBL" id="JTDY01000027">
    <property type="protein sequence ID" value="KOB79343.1"/>
    <property type="molecule type" value="Genomic_DNA"/>
</dbReference>
<feature type="region of interest" description="Disordered" evidence="2">
    <location>
        <begin position="1"/>
        <end position="25"/>
    </location>
</feature>
<dbReference type="SUPFAM" id="SSF57667">
    <property type="entry name" value="beta-beta-alpha zinc fingers"/>
    <property type="match status" value="1"/>
</dbReference>
<protein>
    <recommendedName>
        <fullName evidence="3">C2H2-type domain-containing protein</fullName>
    </recommendedName>
</protein>
<evidence type="ECO:0000313" key="4">
    <source>
        <dbReference type="EMBL" id="KOB79343.1"/>
    </source>
</evidence>
<dbReference type="InterPro" id="IPR036236">
    <property type="entry name" value="Znf_C2H2_sf"/>
</dbReference>
<evidence type="ECO:0000256" key="2">
    <source>
        <dbReference type="SAM" id="MobiDB-lite"/>
    </source>
</evidence>
<keyword evidence="1" id="KW-0479">Metal-binding</keyword>
<evidence type="ECO:0000259" key="3">
    <source>
        <dbReference type="PROSITE" id="PS50157"/>
    </source>
</evidence>
<name>A0A0L7LV14_OPEBR</name>
<feature type="compositionally biased region" description="Basic and acidic residues" evidence="2">
    <location>
        <begin position="13"/>
        <end position="25"/>
    </location>
</feature>
<reference evidence="4 5" key="1">
    <citation type="journal article" date="2015" name="Genome Biol. Evol.">
        <title>The genome of winter moth (Operophtera brumata) provides a genomic perspective on sexual dimorphism and phenology.</title>
        <authorList>
            <person name="Derks M.F."/>
            <person name="Smit S."/>
            <person name="Salis L."/>
            <person name="Schijlen E."/>
            <person name="Bossers A."/>
            <person name="Mateman C."/>
            <person name="Pijl A.S."/>
            <person name="de Ridder D."/>
            <person name="Groenen M.A."/>
            <person name="Visser M.E."/>
            <person name="Megens H.J."/>
        </authorList>
    </citation>
    <scope>NUCLEOTIDE SEQUENCE [LARGE SCALE GENOMIC DNA]</scope>
    <source>
        <strain evidence="4">WM2013NL</strain>
        <tissue evidence="4">Head and thorax</tissue>
    </source>
</reference>